<dbReference type="PROSITE" id="PS50827">
    <property type="entry name" value="DDT"/>
    <property type="match status" value="1"/>
</dbReference>
<comment type="subcellular location">
    <subcellularLocation>
        <location evidence="1">Nucleus</location>
    </subcellularLocation>
</comment>
<evidence type="ECO:0000313" key="12">
    <source>
        <dbReference type="Ensembl" id="ENSAMXP00005037557.1"/>
    </source>
</evidence>
<feature type="compositionally biased region" description="Basic and acidic residues" evidence="8">
    <location>
        <begin position="1060"/>
        <end position="1069"/>
    </location>
</feature>
<dbReference type="InterPro" id="IPR001739">
    <property type="entry name" value="Methyl_CpG_DNA-bd"/>
</dbReference>
<evidence type="ECO:0000259" key="10">
    <source>
        <dbReference type="PROSITE" id="PS50827"/>
    </source>
</evidence>
<feature type="region of interest" description="Disordered" evidence="8">
    <location>
        <begin position="1642"/>
        <end position="1727"/>
    </location>
</feature>
<dbReference type="PRINTS" id="PR00503">
    <property type="entry name" value="BROMODOMAIN"/>
</dbReference>
<feature type="compositionally biased region" description="Basic and acidic residues" evidence="8">
    <location>
        <begin position="1533"/>
        <end position="1542"/>
    </location>
</feature>
<dbReference type="Ensembl" id="ENSAMXT00005040917.1">
    <property type="protein sequence ID" value="ENSAMXP00005037557.1"/>
    <property type="gene ID" value="ENSAMXG00005017474.1"/>
</dbReference>
<dbReference type="SUPFAM" id="SSF54171">
    <property type="entry name" value="DNA-binding domain"/>
    <property type="match status" value="1"/>
</dbReference>
<feature type="compositionally biased region" description="Basic and acidic residues" evidence="8">
    <location>
        <begin position="1662"/>
        <end position="1675"/>
    </location>
</feature>
<feature type="domain" description="Bromo" evidence="9">
    <location>
        <begin position="1746"/>
        <end position="1816"/>
    </location>
</feature>
<feature type="compositionally biased region" description="Acidic residues" evidence="8">
    <location>
        <begin position="391"/>
        <end position="425"/>
    </location>
</feature>
<dbReference type="CDD" id="cd05503">
    <property type="entry name" value="Bromo_BAZ2A_B_like"/>
    <property type="match status" value="1"/>
</dbReference>
<keyword evidence="2" id="KW-0805">Transcription regulation</keyword>
<dbReference type="InterPro" id="IPR036427">
    <property type="entry name" value="Bromodomain-like_sf"/>
</dbReference>
<feature type="compositionally biased region" description="Pro residues" evidence="8">
    <location>
        <begin position="1708"/>
        <end position="1717"/>
    </location>
</feature>
<feature type="region of interest" description="Disordered" evidence="8">
    <location>
        <begin position="301"/>
        <end position="464"/>
    </location>
</feature>
<evidence type="ECO:0000256" key="8">
    <source>
        <dbReference type="SAM" id="MobiDB-lite"/>
    </source>
</evidence>
<dbReference type="InterPro" id="IPR028941">
    <property type="entry name" value="WHIM2_dom"/>
</dbReference>
<feature type="region of interest" description="Disordered" evidence="8">
    <location>
        <begin position="159"/>
        <end position="250"/>
    </location>
</feature>
<dbReference type="Proteomes" id="UP000694621">
    <property type="component" value="Unplaced"/>
</dbReference>
<evidence type="ECO:0000259" key="9">
    <source>
        <dbReference type="PROSITE" id="PS50014"/>
    </source>
</evidence>
<feature type="coiled-coil region" evidence="7">
    <location>
        <begin position="659"/>
        <end position="693"/>
    </location>
</feature>
<feature type="compositionally biased region" description="Basic and acidic residues" evidence="8">
    <location>
        <begin position="373"/>
        <end position="390"/>
    </location>
</feature>
<evidence type="ECO:0000256" key="5">
    <source>
        <dbReference type="ARBA" id="ARBA00023242"/>
    </source>
</evidence>
<dbReference type="InterPro" id="IPR037374">
    <property type="entry name" value="BAZ2A/B_Bromo"/>
</dbReference>
<feature type="compositionally biased region" description="Acidic residues" evidence="8">
    <location>
        <begin position="1036"/>
        <end position="1059"/>
    </location>
</feature>
<evidence type="ECO:0000259" key="11">
    <source>
        <dbReference type="PROSITE" id="PS50982"/>
    </source>
</evidence>
<sequence>MIVSLPYANRVVAVVVAGPLFGVAGSEQPFSVSSVTSLPSAFPVMAHPAFGLLSPATARPEFGGLGALGVTAALAAHPQLGAFSGKWWRAAEAHGRSPAAFFPPFLGLPPLFAPPLQNHEATPYTTKTQSKGSRGSKGGQHEHSLCVCNTDLQLALTRKKPGDGLGASDSESGSSLDSDSEGVSSSDLDDLGEEEDDDDDDDDQSKDSEESDSEKERQKKKKDQEFPLQFKKQQELYKAPKHSKVESSLLSSTLLTLKPSSGRTKPPAAQGAAPSPSLLLSQTLLGLSQANGVIQSVPQDVPLALTTKPRTDLPVNLSTGGRKDSPTPPTVAPTSSPAPTGRPRNSRKSKTPKPLEAWKEVSQNHLVQSLVDLFHRGGAEQELPVSKDSDDSAEDDDDDEDDDVDDEEEDEEDTDDSLSESDSNSDSELNGSGSSKRKKRDGAEAETDGEKTPLKLSKGLSLLSPSTNHSLPDCSPLNLQVIKPSSVATPTIVSSASAFTYHSSPSSSYSVGTSPGNHGKHEAELTELWRRETRIKAVAGRLQGDVAYYAPCGKRLRQYPDVVKGLQWNLLSEDEVIPRIRAMEGRRGRPPNSDRQQRAADGEGSGSGGRRRKGRPPNVGQTEFPSPSEAKLLRKLEAQEIARQAAQMKLMRKLEKQALARAAKEARKQQAIMAAEERRKQKEQIKILKQQEKIKRIQQIRMEKELRAQQILEVWTDCGGRGRKKRERERDRVEIDDGLLSSQERERRRQHVMLMKAVEARKKAEERERLKQEKRDEKRLNRERKLELRRLELEMIREMKKPNEDMCLTDHKPLPEFSRIQGLVLPGQVFSDCLVVVQFLRSFGKVLGIDVSDLPTLGVLQEGLLNLGNSMGQVQDLLVRLLSCAVCDPGLPPGQRTKSILGDHLTNMGLNRDNVSEVLQQYMEAHCSQTEMADVALSLKTKAFQAHTPAQKASVLAFLVNELACSKSVVSEIDKSLDQMNVLRKDECIVEGKLKKLKTIHAKRTGKRDAIAGGEETQVIGTPSSGHKRKRKAGDSDDDDDEDDDSDEAGEEDDDDEEEEVKKGRRVETCDEDEGDQATSIEELEKQIEKVSKQLNLIRRKLFESNHALRSMSYGQDRYRRRYWVLPQCGGVFIEGMESGEGQEELEKERERLQNFKAVRVKEEPQEDEVTALCHTPNGCLATDSPLPASETSPTHSTSKLTVLCSTLADPAAPVPQFEAPPPPQFGVALSLQQQQQAQLLGNDQLLRVLTERSGHWFSLLPRSPCDDSSLIQPSTPPQASPQPSSTPHVRARSPAPPCSPHQHLHAPSASSITLIFCCLYNFSSFCLPNLPMCSSPLPLYPLTEGSASPLLAPSVSTSKSGSPAPPGDKPPSASSPAIDLPRNHDHPQPHPIPEDMLMGWWKVADVEELQALMKVLHSRGIRERALHKQIQKSMDLISQTCNKNREVAVMEVSDLDEGQVSVETLQEWCVEEQAMETDIALLQQVEELERKVTSASLQVKGWVHPEPQSEREDLVYHEHKPLPKPRPGAESQEERSTEKGLNRRPSNPLDIAVSRLAELERHIERRGDEEIAPGMKVWRKALSEVRNSSQLAMCLQQLQKSIAWERSIMKVVKAVHIALSLLLFSNMNQLDFLHYFLKASGQSPKSKKAQNRMQSGGGGKKTAETAKKNKKQSEASEEQEAASGGSSSNTSNSSPKKATAAQAKKNPPTPPAPKPESPACVKRAKTARDNNRDLGLCRILLAELERHQDAWPFLTPVNLKSVPGYRKVIKKPMDFSTIREKLVSSQYQNLETFIIDVNLVFDNCEKFNEDNSDIGRAGHNMRKFFEKRWTELLKQTQ</sequence>
<keyword evidence="3 6" id="KW-0103">Bromodomain</keyword>
<name>A0A8B9KJH9_ASTMX</name>
<feature type="region of interest" description="Disordered" evidence="8">
    <location>
        <begin position="582"/>
        <end position="629"/>
    </location>
</feature>
<feature type="region of interest" description="Disordered" evidence="8">
    <location>
        <begin position="1520"/>
        <end position="1548"/>
    </location>
</feature>
<proteinExistence type="predicted"/>
<dbReference type="PROSITE" id="PS50982">
    <property type="entry name" value="MBD"/>
    <property type="match status" value="1"/>
</dbReference>
<dbReference type="InterPro" id="IPR018501">
    <property type="entry name" value="DDT_dom"/>
</dbReference>
<keyword evidence="5" id="KW-0539">Nucleus</keyword>
<dbReference type="PANTHER" id="PTHR45915:SF1">
    <property type="entry name" value="BROMODOMAIN ADJACENT TO ZINC FINGER DOMAIN PROTEIN 2B"/>
    <property type="match status" value="1"/>
</dbReference>
<protein>
    <submittedName>
        <fullName evidence="12">Bromodomain adjacent to zinc finger domain, 2Ba</fullName>
    </submittedName>
</protein>
<dbReference type="Pfam" id="PF15613">
    <property type="entry name" value="WSD"/>
    <property type="match status" value="2"/>
</dbReference>
<dbReference type="PROSITE" id="PS50014">
    <property type="entry name" value="BROMODOMAIN_2"/>
    <property type="match status" value="1"/>
</dbReference>
<dbReference type="Pfam" id="PF02791">
    <property type="entry name" value="DDT"/>
    <property type="match status" value="1"/>
</dbReference>
<evidence type="ECO:0000256" key="4">
    <source>
        <dbReference type="ARBA" id="ARBA00023163"/>
    </source>
</evidence>
<dbReference type="SMART" id="SM00297">
    <property type="entry name" value="BROMO"/>
    <property type="match status" value="1"/>
</dbReference>
<feature type="compositionally biased region" description="Low complexity" evidence="8">
    <location>
        <begin position="1682"/>
        <end position="1707"/>
    </location>
</feature>
<feature type="coiled-coil region" evidence="7">
    <location>
        <begin position="755"/>
        <end position="794"/>
    </location>
</feature>
<feature type="region of interest" description="Disordered" evidence="8">
    <location>
        <begin position="1005"/>
        <end position="1079"/>
    </location>
</feature>
<dbReference type="Gene3D" id="1.20.920.10">
    <property type="entry name" value="Bromodomain-like"/>
    <property type="match status" value="1"/>
</dbReference>
<evidence type="ECO:0000256" key="7">
    <source>
        <dbReference type="SAM" id="Coils"/>
    </source>
</evidence>
<keyword evidence="4" id="KW-0804">Transcription</keyword>
<feature type="compositionally biased region" description="Basic and acidic residues" evidence="8">
    <location>
        <begin position="214"/>
        <end position="225"/>
    </location>
</feature>
<evidence type="ECO:0000313" key="13">
    <source>
        <dbReference type="Proteomes" id="UP000694621"/>
    </source>
</evidence>
<dbReference type="InterPro" id="IPR018359">
    <property type="entry name" value="Bromodomain_CS"/>
</dbReference>
<keyword evidence="7" id="KW-0175">Coiled coil</keyword>
<dbReference type="Pfam" id="PF01429">
    <property type="entry name" value="MBD"/>
    <property type="match status" value="1"/>
</dbReference>
<dbReference type="GO" id="GO:0000785">
    <property type="term" value="C:chromatin"/>
    <property type="evidence" value="ECO:0007669"/>
    <property type="project" value="TreeGrafter"/>
</dbReference>
<dbReference type="GO" id="GO:0003677">
    <property type="term" value="F:DNA binding"/>
    <property type="evidence" value="ECO:0007669"/>
    <property type="project" value="InterPro"/>
</dbReference>
<feature type="domain" description="MBD" evidence="11">
    <location>
        <begin position="515"/>
        <end position="590"/>
    </location>
</feature>
<dbReference type="InterPro" id="IPR016177">
    <property type="entry name" value="DNA-bd_dom_sf"/>
</dbReference>
<organism evidence="12 13">
    <name type="scientific">Astyanax mexicanus</name>
    <name type="common">Blind cave fish</name>
    <name type="synonym">Astyanax fasciatus mexicanus</name>
    <dbReference type="NCBI Taxonomy" id="7994"/>
    <lineage>
        <taxon>Eukaryota</taxon>
        <taxon>Metazoa</taxon>
        <taxon>Chordata</taxon>
        <taxon>Craniata</taxon>
        <taxon>Vertebrata</taxon>
        <taxon>Euteleostomi</taxon>
        <taxon>Actinopterygii</taxon>
        <taxon>Neopterygii</taxon>
        <taxon>Teleostei</taxon>
        <taxon>Ostariophysi</taxon>
        <taxon>Characiformes</taxon>
        <taxon>Characoidei</taxon>
        <taxon>Acestrorhamphidae</taxon>
        <taxon>Acestrorhamphinae</taxon>
        <taxon>Astyanax</taxon>
    </lineage>
</organism>
<feature type="domain" description="DDT" evidence="10">
    <location>
        <begin position="827"/>
        <end position="891"/>
    </location>
</feature>
<feature type="region of interest" description="Disordered" evidence="8">
    <location>
        <begin position="1268"/>
        <end position="1305"/>
    </location>
</feature>
<feature type="region of interest" description="Disordered" evidence="8">
    <location>
        <begin position="113"/>
        <end position="142"/>
    </location>
</feature>
<feature type="compositionally biased region" description="Low complexity" evidence="8">
    <location>
        <begin position="454"/>
        <end position="464"/>
    </location>
</feature>
<dbReference type="GO" id="GO:0005634">
    <property type="term" value="C:nucleus"/>
    <property type="evidence" value="ECO:0007669"/>
    <property type="project" value="UniProtKB-SubCell"/>
</dbReference>
<accession>A0A8B9KJH9</accession>
<feature type="region of interest" description="Disordered" evidence="8">
    <location>
        <begin position="1352"/>
        <end position="1392"/>
    </location>
</feature>
<dbReference type="Pfam" id="PF00439">
    <property type="entry name" value="Bromodomain"/>
    <property type="match status" value="1"/>
</dbReference>
<dbReference type="InterPro" id="IPR001487">
    <property type="entry name" value="Bromodomain"/>
</dbReference>
<evidence type="ECO:0000256" key="2">
    <source>
        <dbReference type="ARBA" id="ARBA00023015"/>
    </source>
</evidence>
<dbReference type="SMART" id="SM00571">
    <property type="entry name" value="DDT"/>
    <property type="match status" value="1"/>
</dbReference>
<dbReference type="SMART" id="SM00391">
    <property type="entry name" value="MBD"/>
    <property type="match status" value="1"/>
</dbReference>
<dbReference type="SUPFAM" id="SSF47370">
    <property type="entry name" value="Bromodomain"/>
    <property type="match status" value="1"/>
</dbReference>
<dbReference type="PROSITE" id="PS00633">
    <property type="entry name" value="BROMODOMAIN_1"/>
    <property type="match status" value="1"/>
</dbReference>
<evidence type="ECO:0000256" key="1">
    <source>
        <dbReference type="ARBA" id="ARBA00004123"/>
    </source>
</evidence>
<evidence type="ECO:0000256" key="6">
    <source>
        <dbReference type="PROSITE-ProRule" id="PRU00035"/>
    </source>
</evidence>
<feature type="compositionally biased region" description="Low complexity" evidence="8">
    <location>
        <begin position="168"/>
        <end position="186"/>
    </location>
</feature>
<dbReference type="PANTHER" id="PTHR45915">
    <property type="entry name" value="TRANSCRIPTION INTERMEDIARY FACTOR"/>
    <property type="match status" value="1"/>
</dbReference>
<feature type="region of interest" description="Disordered" evidence="8">
    <location>
        <begin position="256"/>
        <end position="275"/>
    </location>
</feature>
<reference evidence="12" key="1">
    <citation type="submission" date="2025-08" db="UniProtKB">
        <authorList>
            <consortium name="Ensembl"/>
        </authorList>
    </citation>
    <scope>IDENTIFICATION</scope>
</reference>
<feature type="compositionally biased region" description="Acidic residues" evidence="8">
    <location>
        <begin position="187"/>
        <end position="213"/>
    </location>
</feature>
<evidence type="ECO:0000256" key="3">
    <source>
        <dbReference type="ARBA" id="ARBA00023117"/>
    </source>
</evidence>